<feature type="domain" description="CMP/dCMP-type deaminase" evidence="1">
    <location>
        <begin position="15"/>
        <end position="143"/>
    </location>
</feature>
<evidence type="ECO:0000259" key="1">
    <source>
        <dbReference type="PROSITE" id="PS51747"/>
    </source>
</evidence>
<protein>
    <recommendedName>
        <fullName evidence="1">CMP/dCMP-type deaminase domain-containing protein</fullName>
    </recommendedName>
</protein>
<dbReference type="PANTHER" id="PTHR11079">
    <property type="entry name" value="CYTOSINE DEAMINASE FAMILY MEMBER"/>
    <property type="match status" value="1"/>
</dbReference>
<dbReference type="EMBL" id="BAAAQM010000003">
    <property type="protein sequence ID" value="GAA1956168.1"/>
    <property type="molecule type" value="Genomic_DNA"/>
</dbReference>
<reference evidence="3" key="1">
    <citation type="journal article" date="2019" name="Int. J. Syst. Evol. Microbiol.">
        <title>The Global Catalogue of Microorganisms (GCM) 10K type strain sequencing project: providing services to taxonomists for standard genome sequencing and annotation.</title>
        <authorList>
            <consortium name="The Broad Institute Genomics Platform"/>
            <consortium name="The Broad Institute Genome Sequencing Center for Infectious Disease"/>
            <person name="Wu L."/>
            <person name="Ma J."/>
        </authorList>
    </citation>
    <scope>NUCLEOTIDE SEQUENCE [LARGE SCALE GENOMIC DNA]</scope>
    <source>
        <strain evidence="3">JCM 16013</strain>
    </source>
</reference>
<dbReference type="Gene3D" id="3.40.140.10">
    <property type="entry name" value="Cytidine Deaminase, domain 2"/>
    <property type="match status" value="1"/>
</dbReference>
<dbReference type="RefSeq" id="WP_344655711.1">
    <property type="nucleotide sequence ID" value="NZ_BAAAQM010000003.1"/>
</dbReference>
<proteinExistence type="predicted"/>
<evidence type="ECO:0000313" key="2">
    <source>
        <dbReference type="EMBL" id="GAA1956168.1"/>
    </source>
</evidence>
<dbReference type="InterPro" id="IPR002125">
    <property type="entry name" value="CMP_dCMP_dom"/>
</dbReference>
<gene>
    <name evidence="2" type="ORF">GCM10009838_10000</name>
</gene>
<dbReference type="SUPFAM" id="SSF53927">
    <property type="entry name" value="Cytidine deaminase-like"/>
    <property type="match status" value="1"/>
</dbReference>
<dbReference type="PANTHER" id="PTHR11079:SF162">
    <property type="entry name" value="RIBOFLAVIN BIOSYNTHESIS PROTEIN PYRD, CHLOROPLASTIC"/>
    <property type="match status" value="1"/>
</dbReference>
<sequence length="163" mass="17932">MTTTDASHRAGRTRGEDREWLSTAVDLAWRCPPSPSAFNVGAVIVDADDRELARGWSRDTDETVHAEESALLRLGPDHPRLPGATIYSSLEPCSVRRSRPASCTQLIIASGIRRVVFAWREPSLLVEDCQGVEQLEAAGIEVIEFPEFAAQVQAANAHLLREQ</sequence>
<accession>A0ABP5C4Y2</accession>
<dbReference type="Pfam" id="PF00383">
    <property type="entry name" value="dCMP_cyt_deam_1"/>
    <property type="match status" value="1"/>
</dbReference>
<name>A0ABP5C4Y2_9ACTN</name>
<dbReference type="Proteomes" id="UP001499854">
    <property type="component" value="Unassembled WGS sequence"/>
</dbReference>
<organism evidence="2 3">
    <name type="scientific">Catenulispora subtropica</name>
    <dbReference type="NCBI Taxonomy" id="450798"/>
    <lineage>
        <taxon>Bacteria</taxon>
        <taxon>Bacillati</taxon>
        <taxon>Actinomycetota</taxon>
        <taxon>Actinomycetes</taxon>
        <taxon>Catenulisporales</taxon>
        <taxon>Catenulisporaceae</taxon>
        <taxon>Catenulispora</taxon>
    </lineage>
</organism>
<keyword evidence="3" id="KW-1185">Reference proteome</keyword>
<dbReference type="PROSITE" id="PS51747">
    <property type="entry name" value="CYT_DCMP_DEAMINASES_2"/>
    <property type="match status" value="1"/>
</dbReference>
<dbReference type="InterPro" id="IPR016193">
    <property type="entry name" value="Cytidine_deaminase-like"/>
</dbReference>
<comment type="caution">
    <text evidence="2">The sequence shown here is derived from an EMBL/GenBank/DDBJ whole genome shotgun (WGS) entry which is preliminary data.</text>
</comment>
<evidence type="ECO:0000313" key="3">
    <source>
        <dbReference type="Proteomes" id="UP001499854"/>
    </source>
</evidence>